<organism evidence="1 2">
    <name type="scientific">Aspergillus aculeatinus CBS 121060</name>
    <dbReference type="NCBI Taxonomy" id="1448322"/>
    <lineage>
        <taxon>Eukaryota</taxon>
        <taxon>Fungi</taxon>
        <taxon>Dikarya</taxon>
        <taxon>Ascomycota</taxon>
        <taxon>Pezizomycotina</taxon>
        <taxon>Eurotiomycetes</taxon>
        <taxon>Eurotiomycetidae</taxon>
        <taxon>Eurotiales</taxon>
        <taxon>Aspergillaceae</taxon>
        <taxon>Aspergillus</taxon>
        <taxon>Aspergillus subgen. Circumdati</taxon>
    </lineage>
</organism>
<dbReference type="EMBL" id="KZ824936">
    <property type="protein sequence ID" value="RAH74114.1"/>
    <property type="molecule type" value="Genomic_DNA"/>
</dbReference>
<evidence type="ECO:0000313" key="2">
    <source>
        <dbReference type="Proteomes" id="UP000249661"/>
    </source>
</evidence>
<evidence type="ECO:0000313" key="1">
    <source>
        <dbReference type="EMBL" id="RAH74114.1"/>
    </source>
</evidence>
<protein>
    <submittedName>
        <fullName evidence="1">PAP2-domain-containing protein</fullName>
    </submittedName>
</protein>
<proteinExistence type="predicted"/>
<name>A0ACD1HKH0_9EURO</name>
<dbReference type="Proteomes" id="UP000249661">
    <property type="component" value="Unassembled WGS sequence"/>
</dbReference>
<keyword evidence="2" id="KW-1185">Reference proteome</keyword>
<gene>
    <name evidence="1" type="ORF">BO66DRAFT_408053</name>
</gene>
<sequence length="792" mass="82572">MKNFATLAAFAAGGNALVSRADSCCFHLTASGAASGTVGQLGDGQNRLGGGLSAASFCIDSNGAITDSSGRGCVVTSSVTQFQCELGSTAQTGFSISSGGQLEYQGDSTFVACQTGDNGELNIYTTESSSVTGCSSITLAADSCSGSGAGAGGGGGTATAVGTQPAGTPPAGTAPSGTQPAGTSPAGTPPAGTAPGGTQPAGTKPAGTSPAGTQPAGTKSTGTQPASTQPAPSGTSGGASSTQPSASATRSGAASCPTDLSGDYEYPHLIVPVNSSTPDTAYGSQLFGTVSSTVSTIFNFDIPSSDSGKTCSLIFLFPNKEDLETSDYTFSGDGKVDFSQLTSAAGLKTTYNTAPSVKQDYGEITISPGNSYLVASFSCPAGQTVGYEMKGTGNTYLNFFEDYNPSPVCIAGFYALDSIEPYHQHFSLRNISIQYPYAVHERITIQEALCISGVAPLVIIAVYTLLIDGLFSHNKPQDPVSGKRKFSGPYRWKDRLWEFNCGILGLLLSQGLTFVITQALKNACGKPRPDFIDRCQPRAGSQDAIPGLSNSTICTGEHALIKDGFRSWPSASFAGLFYLTLWMSGKLHIMDNKGEVWKALLVMIPSLGATLVAVSRIMDARHHPFDVITGSLLGILCAVISYHQYFPPLSQPWKKGRAHPIRSWGTEPLPPSNPLNMVRFEDSTAALRHPAEDSQAKPMVGADNGAAYIPTSNPYATNMYTRRSQDEDGNWSSSSEDVHANGYEMQSGYARARNPGLNGSIPQYEKVMIISLTLTDSLFASDTYSNDNRSSN</sequence>
<accession>A0ACD1HKH0</accession>
<reference evidence="1" key="1">
    <citation type="submission" date="2018-02" db="EMBL/GenBank/DDBJ databases">
        <title>The genomes of Aspergillus section Nigri reveals drivers in fungal speciation.</title>
        <authorList>
            <consortium name="DOE Joint Genome Institute"/>
            <person name="Vesth T.C."/>
            <person name="Nybo J."/>
            <person name="Theobald S."/>
            <person name="Brandl J."/>
            <person name="Frisvad J.C."/>
            <person name="Nielsen K.F."/>
            <person name="Lyhne E.K."/>
            <person name="Kogle M.E."/>
            <person name="Kuo A."/>
            <person name="Riley R."/>
            <person name="Clum A."/>
            <person name="Nolan M."/>
            <person name="Lipzen A."/>
            <person name="Salamov A."/>
            <person name="Henrissat B."/>
            <person name="Wiebenga A."/>
            <person name="De vries R.P."/>
            <person name="Grigoriev I.V."/>
            <person name="Mortensen U.H."/>
            <person name="Andersen M.R."/>
            <person name="Baker S.E."/>
        </authorList>
    </citation>
    <scope>NUCLEOTIDE SEQUENCE</scope>
    <source>
        <strain evidence="1">CBS 121060</strain>
    </source>
</reference>